<dbReference type="GO" id="GO:0030246">
    <property type="term" value="F:carbohydrate binding"/>
    <property type="evidence" value="ECO:0007669"/>
    <property type="project" value="InterPro"/>
</dbReference>
<dbReference type="GO" id="GO:0044718">
    <property type="term" value="P:siderophore transmembrane transport"/>
    <property type="evidence" value="ECO:0007669"/>
    <property type="project" value="TreeGrafter"/>
</dbReference>
<dbReference type="GO" id="GO:0009279">
    <property type="term" value="C:cell outer membrane"/>
    <property type="evidence" value="ECO:0007669"/>
    <property type="project" value="UniProtKB-SubCell"/>
</dbReference>
<dbReference type="InterPro" id="IPR036942">
    <property type="entry name" value="Beta-barrel_TonB_sf"/>
</dbReference>
<evidence type="ECO:0000256" key="9">
    <source>
        <dbReference type="SAM" id="SignalP"/>
    </source>
</evidence>
<comment type="subcellular location">
    <subcellularLocation>
        <location evidence="1 8">Cell outer membrane</location>
        <topology evidence="1 8">Multi-pass membrane protein</topology>
    </subcellularLocation>
</comment>
<keyword evidence="11" id="KW-0675">Receptor</keyword>
<evidence type="ECO:0000256" key="1">
    <source>
        <dbReference type="ARBA" id="ARBA00004571"/>
    </source>
</evidence>
<evidence type="ECO:0000256" key="6">
    <source>
        <dbReference type="ARBA" id="ARBA00023136"/>
    </source>
</evidence>
<keyword evidence="6 8" id="KW-0472">Membrane</keyword>
<dbReference type="Gene3D" id="2.60.40.1120">
    <property type="entry name" value="Carboxypeptidase-like, regulatory domain"/>
    <property type="match status" value="1"/>
</dbReference>
<evidence type="ECO:0000313" key="12">
    <source>
        <dbReference type="Proteomes" id="UP000473278"/>
    </source>
</evidence>
<keyword evidence="7 8" id="KW-0998">Cell outer membrane</keyword>
<accession>A0A6M1SRQ1</accession>
<protein>
    <submittedName>
        <fullName evidence="11">TonB-dependent receptor</fullName>
    </submittedName>
</protein>
<dbReference type="GO" id="GO:0015344">
    <property type="term" value="F:siderophore uptake transmembrane transporter activity"/>
    <property type="evidence" value="ECO:0007669"/>
    <property type="project" value="TreeGrafter"/>
</dbReference>
<keyword evidence="12" id="KW-1185">Reference proteome</keyword>
<evidence type="ECO:0000256" key="5">
    <source>
        <dbReference type="ARBA" id="ARBA00022729"/>
    </source>
</evidence>
<keyword evidence="4 8" id="KW-0812">Transmembrane</keyword>
<comment type="similarity">
    <text evidence="8">Belongs to the TonB-dependent receptor family.</text>
</comment>
<evidence type="ECO:0000313" key="11">
    <source>
        <dbReference type="EMBL" id="NGP75500.1"/>
    </source>
</evidence>
<dbReference type="RefSeq" id="WP_165138855.1">
    <property type="nucleotide sequence ID" value="NZ_JAALLT010000001.1"/>
</dbReference>
<name>A0A6M1SRQ1_9BACT</name>
<dbReference type="Gene3D" id="2.40.170.20">
    <property type="entry name" value="TonB-dependent receptor, beta-barrel domain"/>
    <property type="match status" value="1"/>
</dbReference>
<dbReference type="Gene3D" id="2.170.130.10">
    <property type="entry name" value="TonB-dependent receptor, plug domain"/>
    <property type="match status" value="1"/>
</dbReference>
<evidence type="ECO:0000256" key="3">
    <source>
        <dbReference type="ARBA" id="ARBA00022452"/>
    </source>
</evidence>
<dbReference type="PROSITE" id="PS52016">
    <property type="entry name" value="TONB_DEPENDENT_REC_3"/>
    <property type="match status" value="1"/>
</dbReference>
<dbReference type="SUPFAM" id="SSF49452">
    <property type="entry name" value="Starch-binding domain-like"/>
    <property type="match status" value="1"/>
</dbReference>
<dbReference type="InterPro" id="IPR012910">
    <property type="entry name" value="Plug_dom"/>
</dbReference>
<dbReference type="SUPFAM" id="SSF56935">
    <property type="entry name" value="Porins"/>
    <property type="match status" value="1"/>
</dbReference>
<proteinExistence type="inferred from homology"/>
<feature type="chain" id="PRO_5027034597" evidence="9">
    <location>
        <begin position="19"/>
        <end position="729"/>
    </location>
</feature>
<keyword evidence="3 8" id="KW-1134">Transmembrane beta strand</keyword>
<gene>
    <name evidence="11" type="ORF">G3570_02570</name>
</gene>
<evidence type="ECO:0000256" key="2">
    <source>
        <dbReference type="ARBA" id="ARBA00022448"/>
    </source>
</evidence>
<evidence type="ECO:0000259" key="10">
    <source>
        <dbReference type="Pfam" id="PF07715"/>
    </source>
</evidence>
<evidence type="ECO:0000256" key="7">
    <source>
        <dbReference type="ARBA" id="ARBA00023237"/>
    </source>
</evidence>
<feature type="domain" description="TonB-dependent receptor plug" evidence="10">
    <location>
        <begin position="120"/>
        <end position="225"/>
    </location>
</feature>
<dbReference type="Pfam" id="PF13715">
    <property type="entry name" value="CarbopepD_reg_2"/>
    <property type="match status" value="1"/>
</dbReference>
<organism evidence="11 12">
    <name type="scientific">Halalkalibaculum roseum</name>
    <dbReference type="NCBI Taxonomy" id="2709311"/>
    <lineage>
        <taxon>Bacteria</taxon>
        <taxon>Pseudomonadati</taxon>
        <taxon>Balneolota</taxon>
        <taxon>Balneolia</taxon>
        <taxon>Balneolales</taxon>
        <taxon>Balneolaceae</taxon>
        <taxon>Halalkalibaculum</taxon>
    </lineage>
</organism>
<dbReference type="InterPro" id="IPR013784">
    <property type="entry name" value="Carb-bd-like_fold"/>
</dbReference>
<dbReference type="AlphaFoldDB" id="A0A6M1SRQ1"/>
<dbReference type="PANTHER" id="PTHR30069">
    <property type="entry name" value="TONB-DEPENDENT OUTER MEMBRANE RECEPTOR"/>
    <property type="match status" value="1"/>
</dbReference>
<keyword evidence="5 9" id="KW-0732">Signal</keyword>
<dbReference type="InterPro" id="IPR039426">
    <property type="entry name" value="TonB-dep_rcpt-like"/>
</dbReference>
<evidence type="ECO:0000256" key="8">
    <source>
        <dbReference type="PROSITE-ProRule" id="PRU01360"/>
    </source>
</evidence>
<dbReference type="PANTHER" id="PTHR30069:SF29">
    <property type="entry name" value="HEMOGLOBIN AND HEMOGLOBIN-HAPTOGLOBIN-BINDING PROTEIN 1-RELATED"/>
    <property type="match status" value="1"/>
</dbReference>
<reference evidence="11 12" key="1">
    <citation type="submission" date="2020-02" db="EMBL/GenBank/DDBJ databases">
        <title>Balneolaceae bacterium YR4-1, complete genome.</title>
        <authorList>
            <person name="Li Y."/>
            <person name="Wu S."/>
        </authorList>
    </citation>
    <scope>NUCLEOTIDE SEQUENCE [LARGE SCALE GENOMIC DNA]</scope>
    <source>
        <strain evidence="11 12">YR4-1</strain>
    </source>
</reference>
<sequence>MKKLLLFLFLSSSLSALAQSSDGRIEGSVTHNGEPVPGVNVGIESLQKGSASDKKGKFAIQNISPGTYRLRASAVGYRPVTKDVAVQAGETTQITLELEESLLELDQVVVTGTMKETYVKDSPVKVNVVSNKFLEKNPSNNIMESVGFINGLYNEVSCGVCGTSSIRINGMEGPYTSVLIDGMPIMGSLASVYGLNGINPGIIESIEIIKGPNSTLYGSEAMGGVINVRTKDPATASRLNLSGYTSSHLENNLDFSYSPPTEGFQTFFSGNAFYFDRFLDHNNDNFADATKRKRISLFNKWSITRPQARRLDIALKYYFEDRLGGTPEYSKELRGSDTVYGEYITTNRLEVIGTYELPLEETIRLDYSYSYHDQDSYYGDYRYQAGQQIFFTNLVWDKRFRYDRQLLLGSTIRYDALDQTFDEQRLDDGSEDRRFTPGIFGQYEHIFSEVARMLAGLRVDHYSDHGFIFSPRFNLKLSPTHHTTIRFNAGTGFRIVNLFTEEHDILSGSRQVVISESLDPEKSYNGTVNINQIVDIGNSVLNMDFDLFYTRFSNRIIPNYSNPNEIRYSNLQGHSVSQGLAFTAAHNFPGPLQYSVGITFQDVYQDTGNGKDTLPFAPNFTGNFSISYGIESIATYFDYTGRLVGSMELPEYPDAVNKSEIYTEQNVKVSKRLSENIEVYGSVKNIFNYTQENPLIAPDRPFSDDFATDHVFGPIQERRFLIGINFNLR</sequence>
<dbReference type="InterPro" id="IPR037066">
    <property type="entry name" value="Plug_dom_sf"/>
</dbReference>
<evidence type="ECO:0000256" key="4">
    <source>
        <dbReference type="ARBA" id="ARBA00022692"/>
    </source>
</evidence>
<dbReference type="EMBL" id="JAALLT010000001">
    <property type="protein sequence ID" value="NGP75500.1"/>
    <property type="molecule type" value="Genomic_DNA"/>
</dbReference>
<dbReference type="Proteomes" id="UP000473278">
    <property type="component" value="Unassembled WGS sequence"/>
</dbReference>
<feature type="signal peptide" evidence="9">
    <location>
        <begin position="1"/>
        <end position="18"/>
    </location>
</feature>
<keyword evidence="2 8" id="KW-0813">Transport</keyword>
<comment type="caution">
    <text evidence="11">The sequence shown here is derived from an EMBL/GenBank/DDBJ whole genome shotgun (WGS) entry which is preliminary data.</text>
</comment>
<dbReference type="Pfam" id="PF07715">
    <property type="entry name" value="Plug"/>
    <property type="match status" value="1"/>
</dbReference>